<feature type="compositionally biased region" description="Polar residues" evidence="1">
    <location>
        <begin position="129"/>
        <end position="152"/>
    </location>
</feature>
<name>A0AAV1KYP7_9NEOP</name>
<evidence type="ECO:0000259" key="3">
    <source>
        <dbReference type="Pfam" id="PF13843"/>
    </source>
</evidence>
<organism evidence="4 5">
    <name type="scientific">Parnassius mnemosyne</name>
    <name type="common">clouded apollo</name>
    <dbReference type="NCBI Taxonomy" id="213953"/>
    <lineage>
        <taxon>Eukaryota</taxon>
        <taxon>Metazoa</taxon>
        <taxon>Ecdysozoa</taxon>
        <taxon>Arthropoda</taxon>
        <taxon>Hexapoda</taxon>
        <taxon>Insecta</taxon>
        <taxon>Pterygota</taxon>
        <taxon>Neoptera</taxon>
        <taxon>Endopterygota</taxon>
        <taxon>Lepidoptera</taxon>
        <taxon>Glossata</taxon>
        <taxon>Ditrysia</taxon>
        <taxon>Papilionoidea</taxon>
        <taxon>Papilionidae</taxon>
        <taxon>Parnassiinae</taxon>
        <taxon>Parnassini</taxon>
        <taxon>Parnassius</taxon>
        <taxon>Driopa</taxon>
    </lineage>
</organism>
<dbReference type="AlphaFoldDB" id="A0AAV1KYP7"/>
<dbReference type="Proteomes" id="UP001314205">
    <property type="component" value="Unassembled WGS sequence"/>
</dbReference>
<gene>
    <name evidence="4" type="ORF">PARMNEM_LOCUS8143</name>
</gene>
<feature type="compositionally biased region" description="Low complexity" evidence="1">
    <location>
        <begin position="99"/>
        <end position="108"/>
    </location>
</feature>
<feature type="domain" description="PiggyBac transposable element-derived protein" evidence="3">
    <location>
        <begin position="190"/>
        <end position="539"/>
    </location>
</feature>
<dbReference type="PANTHER" id="PTHR46599">
    <property type="entry name" value="PIGGYBAC TRANSPOSABLE ELEMENT-DERIVED PROTEIN 4"/>
    <property type="match status" value="1"/>
</dbReference>
<evidence type="ECO:0008006" key="6">
    <source>
        <dbReference type="Google" id="ProtNLM"/>
    </source>
</evidence>
<protein>
    <recommendedName>
        <fullName evidence="6">Transposase</fullName>
    </recommendedName>
</protein>
<feature type="region of interest" description="Disordered" evidence="1">
    <location>
        <begin position="1"/>
        <end position="34"/>
    </location>
</feature>
<dbReference type="InterPro" id="IPR029526">
    <property type="entry name" value="PGBD"/>
</dbReference>
<feature type="region of interest" description="Disordered" evidence="1">
    <location>
        <begin position="88"/>
        <end position="168"/>
    </location>
</feature>
<dbReference type="InterPro" id="IPR032718">
    <property type="entry name" value="PGBD4_Znf_C"/>
</dbReference>
<evidence type="ECO:0000313" key="4">
    <source>
        <dbReference type="EMBL" id="CAK1587299.1"/>
    </source>
</evidence>
<evidence type="ECO:0000256" key="1">
    <source>
        <dbReference type="SAM" id="MobiDB-lite"/>
    </source>
</evidence>
<feature type="domain" description="PiggyBac transposable element-derived protein 4 C-terminal zinc-finger" evidence="2">
    <location>
        <begin position="605"/>
        <end position="652"/>
    </location>
</feature>
<sequence length="656" mass="75758">MDAETPRSSFGKQQRKRRLVFISSPETSESEEPAMITLTLTNILRTETSENEESALTTLPRNCTLRKKNTAIQDSEVTEIIEQIDSDFSASSSDNYQPDSTGSSSSDSENTPFEDSQVECSAAEHEQPHLSTSLQVQQDLVSLNVPGPSQGQRARERPSVPWSTTNEGMKTFDFTENVGLKVTVSNELNAIDFLSLFLDDEFLTYIVRETNKHAADVLMKPGVGPKSRITGWKDTNVAEMKVFFGIILHMGIIRLNRLTDYWKKDRLFNIQIFRQYMSRNRFLLLFRCLHFSSSSVGGLSKVDELIKRFNDMMNDLICAQKELSLDESMILYRGRLFFRQFIKNKKHKYGMKLYMLTEPDGLVLRLHLYGGSADITSGKGHTEKVVLHLLKDFLEKGHSVYMDNFYNGYNLAAKLLTHKTYCTGTLRKNRDCNPEIVSSKMKKGENKSVFHNGIHIGCHRDKRYIPYISTEHDDEMVTVTNKRGISKEKPKALAFYNRFMSGIDRQDQMLSYYPCERKTLRWYKKFFIHIFQIQILNAYILYNRFSGKRLNMYEFRMSLINELLPPKVYSISTSSLVPTRSERVHKLTKIENKTEETKKDAPGYVRKTNRVKRKVCRQCTAARKIRKQTRYHCVSCQEQPGLCDQECFDAYHAGLN</sequence>
<dbReference type="Pfam" id="PF13843">
    <property type="entry name" value="DDE_Tnp_1_7"/>
    <property type="match status" value="1"/>
</dbReference>
<dbReference type="Pfam" id="PF13842">
    <property type="entry name" value="zf-Tnp_2"/>
    <property type="match status" value="1"/>
</dbReference>
<feature type="compositionally biased region" description="Polar residues" evidence="1">
    <location>
        <begin position="1"/>
        <end position="12"/>
    </location>
</feature>
<feature type="compositionally biased region" description="Polar residues" evidence="1">
    <location>
        <begin position="88"/>
        <end position="98"/>
    </location>
</feature>
<comment type="caution">
    <text evidence="4">The sequence shown here is derived from an EMBL/GenBank/DDBJ whole genome shotgun (WGS) entry which is preliminary data.</text>
</comment>
<evidence type="ECO:0000259" key="2">
    <source>
        <dbReference type="Pfam" id="PF13842"/>
    </source>
</evidence>
<evidence type="ECO:0000313" key="5">
    <source>
        <dbReference type="Proteomes" id="UP001314205"/>
    </source>
</evidence>
<dbReference type="EMBL" id="CAVLGL010000081">
    <property type="protein sequence ID" value="CAK1587299.1"/>
    <property type="molecule type" value="Genomic_DNA"/>
</dbReference>
<reference evidence="4 5" key="1">
    <citation type="submission" date="2023-11" db="EMBL/GenBank/DDBJ databases">
        <authorList>
            <person name="Hedman E."/>
            <person name="Englund M."/>
            <person name="Stromberg M."/>
            <person name="Nyberg Akerstrom W."/>
            <person name="Nylinder S."/>
            <person name="Jareborg N."/>
            <person name="Kallberg Y."/>
            <person name="Kronander E."/>
        </authorList>
    </citation>
    <scope>NUCLEOTIDE SEQUENCE [LARGE SCALE GENOMIC DNA]</scope>
</reference>
<proteinExistence type="predicted"/>
<dbReference type="PANTHER" id="PTHR46599:SF3">
    <property type="entry name" value="PIGGYBAC TRANSPOSABLE ELEMENT-DERIVED PROTEIN 4"/>
    <property type="match status" value="1"/>
</dbReference>
<accession>A0AAV1KYP7</accession>
<keyword evidence="5" id="KW-1185">Reference proteome</keyword>